<proteinExistence type="predicted"/>
<protein>
    <submittedName>
        <fullName evidence="1">Uncharacterized protein</fullName>
    </submittedName>
</protein>
<evidence type="ECO:0000313" key="1">
    <source>
        <dbReference type="EMBL" id="AXR07656.1"/>
    </source>
</evidence>
<name>A0A346NQ49_9ALTE</name>
<dbReference type="KEGG" id="salm:D0Y50_15580"/>
<evidence type="ECO:0000313" key="2">
    <source>
        <dbReference type="Proteomes" id="UP000262073"/>
    </source>
</evidence>
<dbReference type="AlphaFoldDB" id="A0A346NQ49"/>
<keyword evidence="2" id="KW-1185">Reference proteome</keyword>
<dbReference type="Proteomes" id="UP000262073">
    <property type="component" value="Chromosome"/>
</dbReference>
<organism evidence="1 2">
    <name type="scientific">Salinimonas sediminis</name>
    <dbReference type="NCBI Taxonomy" id="2303538"/>
    <lineage>
        <taxon>Bacteria</taxon>
        <taxon>Pseudomonadati</taxon>
        <taxon>Pseudomonadota</taxon>
        <taxon>Gammaproteobacteria</taxon>
        <taxon>Alteromonadales</taxon>
        <taxon>Alteromonadaceae</taxon>
        <taxon>Alteromonas/Salinimonas group</taxon>
        <taxon>Salinimonas</taxon>
    </lineage>
</organism>
<accession>A0A346NQ49</accession>
<gene>
    <name evidence="1" type="ORF">D0Y50_15580</name>
</gene>
<dbReference type="EMBL" id="CP031769">
    <property type="protein sequence ID" value="AXR07656.1"/>
    <property type="molecule type" value="Genomic_DNA"/>
</dbReference>
<reference evidence="1 2" key="1">
    <citation type="submission" date="2018-08" db="EMBL/GenBank/DDBJ databases">
        <title>Salinimonas sediminis sp. nov., a piezophilic bacterium isolated from a deep-sea sediment sample from the New Britain Trench.</title>
        <authorList>
            <person name="Cao J."/>
        </authorList>
    </citation>
    <scope>NUCLEOTIDE SEQUENCE [LARGE SCALE GENOMIC DNA]</scope>
    <source>
        <strain evidence="1 2">N102</strain>
    </source>
</reference>
<sequence length="128" mass="14032">MVDIGPAPGPGTGRSIAPRLCLTAKLIPYRHAYALPPRLCLTATLMPYRHAYALPPRLYLTAMLIPYRHAYTLSPCLLPYGATLSAALFFHARFYKRLGAALGTWHSAIAVENTPEKKTIVNSVVPNT</sequence>